<dbReference type="InterPro" id="IPR016843">
    <property type="entry name" value="S-AdoMet-dep_Ade-MeTrfase_prd"/>
</dbReference>
<reference evidence="3 4" key="1">
    <citation type="submission" date="2019-06" db="EMBL/GenBank/DDBJ databases">
        <title>Cerasibacillus sp. nov., isolated from maize field.</title>
        <authorList>
            <person name="Lin S.-Y."/>
            <person name="Tsai C.-F."/>
            <person name="Young C.-C."/>
        </authorList>
    </citation>
    <scope>NUCLEOTIDE SEQUENCE [LARGE SCALE GENOMIC DNA]</scope>
    <source>
        <strain evidence="3 4">CC-CFT480</strain>
    </source>
</reference>
<dbReference type="PANTHER" id="PTHR41313">
    <property type="entry name" value="ADENINE-SPECIFIC METHYLTRANSFERASE"/>
    <property type="match status" value="1"/>
</dbReference>
<dbReference type="Pfam" id="PF21106">
    <property type="entry name" value="YtxK_like"/>
    <property type="match status" value="1"/>
</dbReference>
<organism evidence="3 4">
    <name type="scientific">Cerasibacillus terrae</name>
    <dbReference type="NCBI Taxonomy" id="2498845"/>
    <lineage>
        <taxon>Bacteria</taxon>
        <taxon>Bacillati</taxon>
        <taxon>Bacillota</taxon>
        <taxon>Bacilli</taxon>
        <taxon>Bacillales</taxon>
        <taxon>Bacillaceae</taxon>
        <taxon>Cerasibacillus</taxon>
    </lineage>
</organism>
<dbReference type="EMBL" id="VDUW01000014">
    <property type="protein sequence ID" value="TXL60578.1"/>
    <property type="molecule type" value="Genomic_DNA"/>
</dbReference>
<accession>A0A5C8NGZ5</accession>
<feature type="domain" description="DNA methylase adenine-specific" evidence="1">
    <location>
        <begin position="92"/>
        <end position="291"/>
    </location>
</feature>
<proteinExistence type="predicted"/>
<sequence>MNNVENLYSWLDATANILEKHREEPYLECLAQAMDLLFFQEVPTSGNEILDNKLQKALNEIQPIHFEQLEIRKAVQLAILKGMKDATQQQHLMTPEAVALFTGYVAEKLMGNKEKTTIFDPACGTSNLLTTVISQFNHKVEAYGNDIDPTLIQLSLASANLQKMDIEFFKQDSMRPFLIDPVDLVVSDLPVGYYPDDVRASEFELKADDGQSYAHHLLIEQSLMYTKEAGYLIFLIPNFLFTSDQAEKLHQFLREHAHIVGLLQLPESIFKTDKNTKSILVLQKKGEHTSTPKQPLLVQLPSFKNEAAMADIVKQMNQWFLENISEK</sequence>
<evidence type="ECO:0000313" key="3">
    <source>
        <dbReference type="EMBL" id="TXL60578.1"/>
    </source>
</evidence>
<protein>
    <submittedName>
        <fullName evidence="3">Class I SAM-dependent methyltransferase</fullName>
    </submittedName>
</protein>
<gene>
    <name evidence="3" type="ORF">FHP05_13985</name>
</gene>
<dbReference type="SUPFAM" id="SSF53335">
    <property type="entry name" value="S-adenosyl-L-methionine-dependent methyltransferases"/>
    <property type="match status" value="1"/>
</dbReference>
<dbReference type="GO" id="GO:0003677">
    <property type="term" value="F:DNA binding"/>
    <property type="evidence" value="ECO:0007669"/>
    <property type="project" value="InterPro"/>
</dbReference>
<keyword evidence="3" id="KW-0808">Transferase</keyword>
<dbReference type="Gene3D" id="3.40.50.150">
    <property type="entry name" value="Vaccinia Virus protein VP39"/>
    <property type="match status" value="1"/>
</dbReference>
<dbReference type="AlphaFoldDB" id="A0A5C8NGZ5"/>
<name>A0A5C8NGZ5_9BACI</name>
<dbReference type="InterPro" id="IPR003356">
    <property type="entry name" value="DNA_methylase_A-5"/>
</dbReference>
<keyword evidence="3" id="KW-0489">Methyltransferase</keyword>
<dbReference type="InterPro" id="IPR029063">
    <property type="entry name" value="SAM-dependent_MTases_sf"/>
</dbReference>
<dbReference type="OrthoDB" id="9788159at2"/>
<dbReference type="GO" id="GO:0032259">
    <property type="term" value="P:methylation"/>
    <property type="evidence" value="ECO:0007669"/>
    <property type="project" value="UniProtKB-KW"/>
</dbReference>
<dbReference type="InterPro" id="IPR052933">
    <property type="entry name" value="DNA_Protect_Modify"/>
</dbReference>
<evidence type="ECO:0000259" key="2">
    <source>
        <dbReference type="Pfam" id="PF21106"/>
    </source>
</evidence>
<dbReference type="Pfam" id="PF02384">
    <property type="entry name" value="N6_Mtase"/>
    <property type="match status" value="1"/>
</dbReference>
<keyword evidence="4" id="KW-1185">Reference proteome</keyword>
<dbReference type="Gene3D" id="1.10.150.470">
    <property type="match status" value="1"/>
</dbReference>
<dbReference type="CDD" id="cd02440">
    <property type="entry name" value="AdoMet_MTases"/>
    <property type="match status" value="1"/>
</dbReference>
<dbReference type="PANTHER" id="PTHR41313:SF1">
    <property type="entry name" value="DNA METHYLASE ADENINE-SPECIFIC DOMAIN-CONTAINING PROTEIN"/>
    <property type="match status" value="1"/>
</dbReference>
<evidence type="ECO:0000313" key="4">
    <source>
        <dbReference type="Proteomes" id="UP000321574"/>
    </source>
</evidence>
<comment type="caution">
    <text evidence="3">The sequence shown here is derived from an EMBL/GenBank/DDBJ whole genome shotgun (WGS) entry which is preliminary data.</text>
</comment>
<dbReference type="InterPro" id="IPR048375">
    <property type="entry name" value="YtxK-like_N"/>
</dbReference>
<feature type="domain" description="YtxK-like N-terminal helical" evidence="2">
    <location>
        <begin position="5"/>
        <end position="83"/>
    </location>
</feature>
<dbReference type="PIRSF" id="PIRSF026567">
    <property type="entry name" value="Adenine_mtase_bact_prd"/>
    <property type="match status" value="1"/>
</dbReference>
<dbReference type="GO" id="GO:0008170">
    <property type="term" value="F:N-methyltransferase activity"/>
    <property type="evidence" value="ECO:0007669"/>
    <property type="project" value="InterPro"/>
</dbReference>
<dbReference type="Proteomes" id="UP000321574">
    <property type="component" value="Unassembled WGS sequence"/>
</dbReference>
<evidence type="ECO:0000259" key="1">
    <source>
        <dbReference type="Pfam" id="PF02384"/>
    </source>
</evidence>